<organism evidence="5 6">
    <name type="scientific">Thermomonas haemolytica</name>
    <dbReference type="NCBI Taxonomy" id="141949"/>
    <lineage>
        <taxon>Bacteria</taxon>
        <taxon>Pseudomonadati</taxon>
        <taxon>Pseudomonadota</taxon>
        <taxon>Gammaproteobacteria</taxon>
        <taxon>Lysobacterales</taxon>
        <taxon>Lysobacteraceae</taxon>
        <taxon>Thermomonas</taxon>
    </lineage>
</organism>
<dbReference type="InterPro" id="IPR019563">
    <property type="entry name" value="GH97_catalytic"/>
</dbReference>
<dbReference type="InterPro" id="IPR052720">
    <property type="entry name" value="Glycosyl_hydrolase_97"/>
</dbReference>
<name>A0A4R3N8W6_9GAMM</name>
<evidence type="ECO:0000259" key="3">
    <source>
        <dbReference type="Pfam" id="PF14508"/>
    </source>
</evidence>
<feature type="domain" description="Glycosyl-hydrolase 97 C-terminal oligomerisation" evidence="4">
    <location>
        <begin position="598"/>
        <end position="699"/>
    </location>
</feature>
<evidence type="ECO:0000313" key="6">
    <source>
        <dbReference type="Proteomes" id="UP000295414"/>
    </source>
</evidence>
<keyword evidence="1" id="KW-0732">Signal</keyword>
<dbReference type="InterPro" id="IPR017853">
    <property type="entry name" value="GH"/>
</dbReference>
<gene>
    <name evidence="5" type="ORF">EDC34_101186</name>
</gene>
<comment type="caution">
    <text evidence="5">The sequence shown here is derived from an EMBL/GenBank/DDBJ whole genome shotgun (WGS) entry which is preliminary data.</text>
</comment>
<dbReference type="OrthoDB" id="57532at2"/>
<evidence type="ECO:0000259" key="2">
    <source>
        <dbReference type="Pfam" id="PF10566"/>
    </source>
</evidence>
<dbReference type="AlphaFoldDB" id="A0A4R3N8W6"/>
<dbReference type="Gene3D" id="2.70.98.10">
    <property type="match status" value="1"/>
</dbReference>
<dbReference type="InterPro" id="IPR014718">
    <property type="entry name" value="GH-type_carb-bd"/>
</dbReference>
<dbReference type="InterPro" id="IPR029486">
    <property type="entry name" value="GH97_N"/>
</dbReference>
<dbReference type="PANTHER" id="PTHR35803:SF1">
    <property type="entry name" value="GLUCAN 1,4-ALPHA-GLUCOSIDASE SUSB"/>
    <property type="match status" value="1"/>
</dbReference>
<dbReference type="EMBL" id="SMAP01000001">
    <property type="protein sequence ID" value="TCT25860.1"/>
    <property type="molecule type" value="Genomic_DNA"/>
</dbReference>
<dbReference type="Proteomes" id="UP000295414">
    <property type="component" value="Unassembled WGS sequence"/>
</dbReference>
<dbReference type="GO" id="GO:0030246">
    <property type="term" value="F:carbohydrate binding"/>
    <property type="evidence" value="ECO:0007669"/>
    <property type="project" value="InterPro"/>
</dbReference>
<dbReference type="SUPFAM" id="SSF51445">
    <property type="entry name" value="(Trans)glycosidases"/>
    <property type="match status" value="1"/>
</dbReference>
<evidence type="ECO:0000259" key="4">
    <source>
        <dbReference type="Pfam" id="PF14509"/>
    </source>
</evidence>
<dbReference type="Gene3D" id="3.20.20.70">
    <property type="entry name" value="Aldolase class I"/>
    <property type="match status" value="1"/>
</dbReference>
<dbReference type="Pfam" id="PF10566">
    <property type="entry name" value="Glyco_hydro_97"/>
    <property type="match status" value="1"/>
</dbReference>
<feature type="chain" id="PRO_5020440779" evidence="1">
    <location>
        <begin position="48"/>
        <end position="704"/>
    </location>
</feature>
<feature type="signal peptide" evidence="1">
    <location>
        <begin position="1"/>
        <end position="47"/>
    </location>
</feature>
<proteinExistence type="predicted"/>
<dbReference type="PANTHER" id="PTHR35803">
    <property type="entry name" value="GLUCAN 1,4-ALPHA-GLUCOSIDASE SUSB-RELATED"/>
    <property type="match status" value="1"/>
</dbReference>
<evidence type="ECO:0000256" key="1">
    <source>
        <dbReference type="SAM" id="SignalP"/>
    </source>
</evidence>
<dbReference type="InterPro" id="IPR013785">
    <property type="entry name" value="Aldolase_TIM"/>
</dbReference>
<sequence>MAAHPCHRRGDGNPRPSLRGCLQRRGASKACVGWLLAALLLSPLAQAETVARVASPDGRIEVQLDLNGEGRLAYRVLRDGKPVINDSRLGFIFRNGRQLLRNLRLDGQANTRADTTWEQPWGERRYVRDHHNELRAHFVEKDGDHRRFDVVFRVFDDGVGFRYEVPRQPALEQAQIVQELTEFAIARPATAWWIPALEWNRAEYLYRRTSLAEVGLAQTPLTLRTDDGLHLSIHEAALVDYAGMNLARGGDGQLRVMLTPGSPAPVVRATPFATPWRTITISERAGGLVESNLTLNLNEPNKLGEVSWFKPSKYVGVWWSLHLNQQSWATGQEHGATTENTRRMIDFAAANGFRGVLVEGWNLGWDGDWFANGWNFDFRKPTPDYDLTGLAAYAAARGVHLIGHHETACAVSHYERQMDSAFTLFRQLGVEVVKTGYVCDAGQIERQDTPGGPILREWHEGQWMSNHHLRVVRDAARHHVAIDAHEPIKDTGLRRTYPNWVAREGARGMEYNAWGHPPNPPEHEVTLVFTRLLAGPMDYTPGIVSLTGRDGQEIQSTLARQLALYVGIYSPIQMVADLPEHYAEHPQAFQFIKDVAVDWDESRVLAGEVGEYVAIARKQRGAPLWFVGAMNDRHPRTLALALEFLDPGKRYRAEIYRDGEGADWRGPARFRFVREEKTVARGDVLSLWLAAGGGAAIRLVPLDG</sequence>
<evidence type="ECO:0000313" key="5">
    <source>
        <dbReference type="EMBL" id="TCT25860.1"/>
    </source>
</evidence>
<dbReference type="Pfam" id="PF14508">
    <property type="entry name" value="GH97_N"/>
    <property type="match status" value="1"/>
</dbReference>
<dbReference type="InterPro" id="IPR029483">
    <property type="entry name" value="GH97_C"/>
</dbReference>
<feature type="domain" description="Glycosyl-hydrolase 97 catalytic" evidence="2">
    <location>
        <begin position="318"/>
        <end position="506"/>
    </location>
</feature>
<reference evidence="5 6" key="1">
    <citation type="submission" date="2019-03" db="EMBL/GenBank/DDBJ databases">
        <title>Genomic Encyclopedia of Type Strains, Phase IV (KMG-IV): sequencing the most valuable type-strain genomes for metagenomic binning, comparative biology and taxonomic classification.</title>
        <authorList>
            <person name="Goeker M."/>
        </authorList>
    </citation>
    <scope>NUCLEOTIDE SEQUENCE [LARGE SCALE GENOMIC DNA]</scope>
    <source>
        <strain evidence="5 6">DSM 13605</strain>
    </source>
</reference>
<keyword evidence="6" id="KW-1185">Reference proteome</keyword>
<dbReference type="Pfam" id="PF14509">
    <property type="entry name" value="GH97_C"/>
    <property type="match status" value="1"/>
</dbReference>
<accession>A0A4R3N8W6</accession>
<feature type="domain" description="Glycosyl-hydrolase 97 N-terminal" evidence="3">
    <location>
        <begin position="53"/>
        <end position="300"/>
    </location>
</feature>
<protein>
    <submittedName>
        <fullName evidence="5">Alpha-glucosidase</fullName>
    </submittedName>
</protein>